<dbReference type="STRING" id="94237.ENSMMOP00000003135"/>
<dbReference type="AlphaFoldDB" id="A0A3Q4AGA3"/>
<dbReference type="PANTHER" id="PTHR32235">
    <property type="entry name" value="NON-HOMOLOGOUS END-JOINING FACTOR 1"/>
    <property type="match status" value="1"/>
</dbReference>
<dbReference type="Proteomes" id="UP000261620">
    <property type="component" value="Unplaced"/>
</dbReference>
<evidence type="ECO:0000256" key="2">
    <source>
        <dbReference type="ARBA" id="ARBA00022763"/>
    </source>
</evidence>
<dbReference type="GO" id="GO:0045027">
    <property type="term" value="F:DNA end binding"/>
    <property type="evidence" value="ECO:0007669"/>
    <property type="project" value="TreeGrafter"/>
</dbReference>
<evidence type="ECO:0000256" key="5">
    <source>
        <dbReference type="ARBA" id="ARBA00023242"/>
    </source>
</evidence>
<evidence type="ECO:0000259" key="8">
    <source>
        <dbReference type="Pfam" id="PF09302"/>
    </source>
</evidence>
<feature type="domain" description="XLF-like coiled-coil region" evidence="9">
    <location>
        <begin position="133"/>
        <end position="181"/>
    </location>
</feature>
<dbReference type="PANTHER" id="PTHR32235:SF1">
    <property type="entry name" value="NON-HOMOLOGOUS END-JOINING FACTOR 1"/>
    <property type="match status" value="1"/>
</dbReference>
<evidence type="ECO:0000256" key="4">
    <source>
        <dbReference type="ARBA" id="ARBA00023204"/>
    </source>
</evidence>
<dbReference type="GO" id="GO:0006303">
    <property type="term" value="P:double-strand break repair via nonhomologous end joining"/>
    <property type="evidence" value="ECO:0007669"/>
    <property type="project" value="TreeGrafter"/>
</dbReference>
<sequence length="292" mass="32535">MEAHASSSDVLLQRPWLPVSISGCQLLAKSSFGDTSYHVLLTDMHSVWEEHIDSAAIQERAQELNKRLRAPVKAFLSHLRKVVQPCLSGGHERADGEAQISLMRREEGDISMRLKSELAGLPFYWEFHCSVAPVTVVCAQLVRPLLAMSHLLQRQVEQLGGLLVRKDAEIQDYRENGATLTRERLQTDVFEEQTYGEDFMAKVRGHTLTHTQQPPIWACFCPPALETVQLRYAGVMESYAGLTVPALCSAFVASASLTHQTPQKKKTRSAAVDQSLLTCGKFLRAAMRPPPD</sequence>
<evidence type="ECO:0000256" key="7">
    <source>
        <dbReference type="ARBA" id="ARBA00044529"/>
    </source>
</evidence>
<dbReference type="Pfam" id="PF09302">
    <property type="entry name" value="XLF"/>
    <property type="match status" value="1"/>
</dbReference>
<evidence type="ECO:0000256" key="1">
    <source>
        <dbReference type="ARBA" id="ARBA00004123"/>
    </source>
</evidence>
<dbReference type="Gene3D" id="2.170.210.10">
    <property type="entry name" value="DNA double-strand break repair and VJ recombination XRCC4, N-terminal"/>
    <property type="match status" value="1"/>
</dbReference>
<evidence type="ECO:0000259" key="9">
    <source>
        <dbReference type="Pfam" id="PF21928"/>
    </source>
</evidence>
<dbReference type="Ensembl" id="ENSMMOT00000003185.1">
    <property type="protein sequence ID" value="ENSMMOP00000003135.1"/>
    <property type="gene ID" value="ENSMMOG00000002516.1"/>
</dbReference>
<dbReference type="CDD" id="cd22285">
    <property type="entry name" value="HD_XLF_N"/>
    <property type="match status" value="1"/>
</dbReference>
<evidence type="ECO:0000313" key="10">
    <source>
        <dbReference type="Ensembl" id="ENSMMOP00000003135.1"/>
    </source>
</evidence>
<evidence type="ECO:0000256" key="6">
    <source>
        <dbReference type="ARBA" id="ARBA00025747"/>
    </source>
</evidence>
<reference evidence="10" key="2">
    <citation type="submission" date="2025-09" db="UniProtKB">
        <authorList>
            <consortium name="Ensembl"/>
        </authorList>
    </citation>
    <scope>IDENTIFICATION</scope>
</reference>
<name>A0A3Q4AGA3_MOLML</name>
<keyword evidence="5" id="KW-0539">Nucleus</keyword>
<proteinExistence type="inferred from homology"/>
<evidence type="ECO:0000313" key="11">
    <source>
        <dbReference type="Proteomes" id="UP000261620"/>
    </source>
</evidence>
<evidence type="ECO:0000256" key="3">
    <source>
        <dbReference type="ARBA" id="ARBA00023125"/>
    </source>
</evidence>
<reference evidence="10" key="1">
    <citation type="submission" date="2025-08" db="UniProtKB">
        <authorList>
            <consortium name="Ensembl"/>
        </authorList>
    </citation>
    <scope>IDENTIFICATION</scope>
</reference>
<keyword evidence="4" id="KW-0234">DNA repair</keyword>
<dbReference type="InterPro" id="IPR053829">
    <property type="entry name" value="XLF-like_CC"/>
</dbReference>
<dbReference type="GO" id="GO:0032807">
    <property type="term" value="C:DNA ligase IV complex"/>
    <property type="evidence" value="ECO:0007669"/>
    <property type="project" value="TreeGrafter"/>
</dbReference>
<dbReference type="InterPro" id="IPR052287">
    <property type="entry name" value="NHEJ_factor"/>
</dbReference>
<dbReference type="Pfam" id="PF21928">
    <property type="entry name" value="XLF_CC"/>
    <property type="match status" value="1"/>
</dbReference>
<dbReference type="InterPro" id="IPR015381">
    <property type="entry name" value="XLF-like_N"/>
</dbReference>
<organism evidence="10 11">
    <name type="scientific">Mola mola</name>
    <name type="common">Ocean sunfish</name>
    <name type="synonym">Tetraodon mola</name>
    <dbReference type="NCBI Taxonomy" id="94237"/>
    <lineage>
        <taxon>Eukaryota</taxon>
        <taxon>Metazoa</taxon>
        <taxon>Chordata</taxon>
        <taxon>Craniata</taxon>
        <taxon>Vertebrata</taxon>
        <taxon>Euteleostomi</taxon>
        <taxon>Actinopterygii</taxon>
        <taxon>Neopterygii</taxon>
        <taxon>Teleostei</taxon>
        <taxon>Neoteleostei</taxon>
        <taxon>Acanthomorphata</taxon>
        <taxon>Eupercaria</taxon>
        <taxon>Tetraodontiformes</taxon>
        <taxon>Molidae</taxon>
        <taxon>Mola</taxon>
    </lineage>
</organism>
<keyword evidence="3" id="KW-0238">DNA-binding</keyword>
<accession>A0A3Q4AGA3</accession>
<keyword evidence="2" id="KW-0227">DNA damage</keyword>
<comment type="similarity">
    <text evidence="6">Belongs to the XRCC4-XLF family. XLF subfamily.</text>
</comment>
<dbReference type="FunFam" id="2.170.210.10:FF:000001">
    <property type="entry name" value="Non-homologous end-joining factor 1"/>
    <property type="match status" value="1"/>
</dbReference>
<keyword evidence="11" id="KW-1185">Reference proteome</keyword>
<dbReference type="InterPro" id="IPR038051">
    <property type="entry name" value="XRCC4-like_N_sf"/>
</dbReference>
<comment type="subcellular location">
    <subcellularLocation>
        <location evidence="1">Nucleus</location>
    </subcellularLocation>
</comment>
<protein>
    <recommendedName>
        <fullName evidence="7">Non-homologous end-joining factor 1</fullName>
    </recommendedName>
</protein>
<feature type="domain" description="XLF-like N-terminal" evidence="8">
    <location>
        <begin position="15"/>
        <end position="130"/>
    </location>
</feature>
<dbReference type="Gene3D" id="1.10.287.450">
    <property type="entry name" value="Helix hairpin bin"/>
    <property type="match status" value="1"/>
</dbReference>